<gene>
    <name evidence="1" type="ORF">BO94DRAFT_377484</name>
</gene>
<dbReference type="EMBL" id="MSFK01000008">
    <property type="protein sequence ID" value="PWY91688.1"/>
    <property type="molecule type" value="Genomic_DNA"/>
</dbReference>
<name>A0A317X413_9EURO</name>
<sequence length="105" mass="11539">MANLALTYWNQGRWKKAEELGVQVLKLRKQVLGPEHPSTLASMANLAFTWKGQGKVKNALALIKQCAELRRNLLGPDHPDTISSSDTLSDWETAVDSVNGCGHVI</sequence>
<organism evidence="1 2">
    <name type="scientific">Aspergillus sclerotioniger CBS 115572</name>
    <dbReference type="NCBI Taxonomy" id="1450535"/>
    <lineage>
        <taxon>Eukaryota</taxon>
        <taxon>Fungi</taxon>
        <taxon>Dikarya</taxon>
        <taxon>Ascomycota</taxon>
        <taxon>Pezizomycotina</taxon>
        <taxon>Eurotiomycetes</taxon>
        <taxon>Eurotiomycetidae</taxon>
        <taxon>Eurotiales</taxon>
        <taxon>Aspergillaceae</taxon>
        <taxon>Aspergillus</taxon>
        <taxon>Aspergillus subgen. Circumdati</taxon>
    </lineage>
</organism>
<evidence type="ECO:0000313" key="2">
    <source>
        <dbReference type="Proteomes" id="UP000246702"/>
    </source>
</evidence>
<dbReference type="OrthoDB" id="5986190at2759"/>
<dbReference type="Gene3D" id="1.25.40.10">
    <property type="entry name" value="Tetratricopeptide repeat domain"/>
    <property type="match status" value="1"/>
</dbReference>
<dbReference type="GeneID" id="37109377"/>
<dbReference type="Proteomes" id="UP000246702">
    <property type="component" value="Unassembled WGS sequence"/>
</dbReference>
<comment type="caution">
    <text evidence="1">The sequence shown here is derived from an EMBL/GenBank/DDBJ whole genome shotgun (WGS) entry which is preliminary data.</text>
</comment>
<proteinExistence type="predicted"/>
<keyword evidence="2" id="KW-1185">Reference proteome</keyword>
<evidence type="ECO:0000313" key="1">
    <source>
        <dbReference type="EMBL" id="PWY91688.1"/>
    </source>
</evidence>
<reference evidence="1 2" key="1">
    <citation type="submission" date="2016-12" db="EMBL/GenBank/DDBJ databases">
        <title>The genomes of Aspergillus section Nigri reveals drivers in fungal speciation.</title>
        <authorList>
            <consortium name="DOE Joint Genome Institute"/>
            <person name="Vesth T.C."/>
            <person name="Nybo J."/>
            <person name="Theobald S."/>
            <person name="Brandl J."/>
            <person name="Frisvad J.C."/>
            <person name="Nielsen K.F."/>
            <person name="Lyhne E.K."/>
            <person name="Kogle M.E."/>
            <person name="Kuo A."/>
            <person name="Riley R."/>
            <person name="Clum A."/>
            <person name="Nolan M."/>
            <person name="Lipzen A."/>
            <person name="Salamov A."/>
            <person name="Henrissat B."/>
            <person name="Wiebenga A."/>
            <person name="De Vries R.P."/>
            <person name="Grigoriev I.V."/>
            <person name="Mortensen U.H."/>
            <person name="Andersen M.R."/>
            <person name="Baker S.E."/>
        </authorList>
    </citation>
    <scope>NUCLEOTIDE SEQUENCE [LARGE SCALE GENOMIC DNA]</scope>
    <source>
        <strain evidence="1 2">CBS 115572</strain>
    </source>
</reference>
<protein>
    <recommendedName>
        <fullName evidence="3">Kinesin light chain</fullName>
    </recommendedName>
</protein>
<accession>A0A317X413</accession>
<dbReference type="SUPFAM" id="SSF48452">
    <property type="entry name" value="TPR-like"/>
    <property type="match status" value="1"/>
</dbReference>
<dbReference type="RefSeq" id="XP_025469416.1">
    <property type="nucleotide sequence ID" value="XM_025607234.1"/>
</dbReference>
<dbReference type="InterPro" id="IPR053137">
    <property type="entry name" value="NLR-like"/>
</dbReference>
<dbReference type="PANTHER" id="PTHR46082:SF11">
    <property type="entry name" value="AAA+ ATPASE DOMAIN-CONTAINING PROTEIN-RELATED"/>
    <property type="match status" value="1"/>
</dbReference>
<dbReference type="InterPro" id="IPR011990">
    <property type="entry name" value="TPR-like_helical_dom_sf"/>
</dbReference>
<dbReference type="PANTHER" id="PTHR46082">
    <property type="entry name" value="ATP/GTP-BINDING PROTEIN-RELATED"/>
    <property type="match status" value="1"/>
</dbReference>
<dbReference type="AlphaFoldDB" id="A0A317X413"/>
<dbReference type="STRING" id="1450535.A0A317X413"/>
<dbReference type="Pfam" id="PF13374">
    <property type="entry name" value="TPR_10"/>
    <property type="match status" value="2"/>
</dbReference>
<evidence type="ECO:0008006" key="3">
    <source>
        <dbReference type="Google" id="ProtNLM"/>
    </source>
</evidence>